<keyword evidence="4" id="KW-0150">Chloroplast</keyword>
<dbReference type="GO" id="GO:0009507">
    <property type="term" value="C:chloroplast"/>
    <property type="evidence" value="ECO:0007669"/>
    <property type="project" value="UniProtKB-SubCell"/>
</dbReference>
<feature type="region of interest" description="Disordered" evidence="10">
    <location>
        <begin position="50"/>
        <end position="135"/>
    </location>
</feature>
<feature type="compositionally biased region" description="Low complexity" evidence="10">
    <location>
        <begin position="95"/>
        <end position="105"/>
    </location>
</feature>
<dbReference type="EMBL" id="LGRX02028649">
    <property type="protein sequence ID" value="KAK3247811.1"/>
    <property type="molecule type" value="Genomic_DNA"/>
</dbReference>
<keyword evidence="7" id="KW-0809">Transit peptide</keyword>
<comment type="similarity">
    <text evidence="3">Belongs to the RETICULATA family.</text>
</comment>
<keyword evidence="12" id="KW-1185">Reference proteome</keyword>
<dbReference type="GO" id="GO:0016020">
    <property type="term" value="C:membrane"/>
    <property type="evidence" value="ECO:0007669"/>
    <property type="project" value="UniProtKB-SubCell"/>
</dbReference>
<dbReference type="PANTHER" id="PTHR31620:SF8">
    <property type="entry name" value="PROTEIN RETICULATA-RELATED 4, CHLOROPLASTIC-LIKE"/>
    <property type="match status" value="1"/>
</dbReference>
<name>A0AAE0C3P0_9CHLO</name>
<organism evidence="11 12">
    <name type="scientific">Cymbomonas tetramitiformis</name>
    <dbReference type="NCBI Taxonomy" id="36881"/>
    <lineage>
        <taxon>Eukaryota</taxon>
        <taxon>Viridiplantae</taxon>
        <taxon>Chlorophyta</taxon>
        <taxon>Pyramimonadophyceae</taxon>
        <taxon>Pyramimonadales</taxon>
        <taxon>Pyramimonadaceae</taxon>
        <taxon>Cymbomonas</taxon>
    </lineage>
</organism>
<keyword evidence="6" id="KW-0812">Transmembrane</keyword>
<dbReference type="Pfam" id="PF11891">
    <property type="entry name" value="RETICULATA-like"/>
    <property type="match status" value="1"/>
</dbReference>
<evidence type="ECO:0000256" key="1">
    <source>
        <dbReference type="ARBA" id="ARBA00004141"/>
    </source>
</evidence>
<comment type="subcellular location">
    <subcellularLocation>
        <location evidence="1">Membrane</location>
        <topology evidence="1">Multi-pass membrane protein</topology>
    </subcellularLocation>
    <subcellularLocation>
        <location evidence="2">Plastid</location>
        <location evidence="2">Chloroplast</location>
    </subcellularLocation>
</comment>
<evidence type="ECO:0000313" key="12">
    <source>
        <dbReference type="Proteomes" id="UP001190700"/>
    </source>
</evidence>
<feature type="compositionally biased region" description="Gly residues" evidence="10">
    <location>
        <begin position="113"/>
        <end position="127"/>
    </location>
</feature>
<reference evidence="11 12" key="1">
    <citation type="journal article" date="2015" name="Genome Biol. Evol.">
        <title>Comparative Genomics of a Bacterivorous Green Alga Reveals Evolutionary Causalities and Consequences of Phago-Mixotrophic Mode of Nutrition.</title>
        <authorList>
            <person name="Burns J.A."/>
            <person name="Paasch A."/>
            <person name="Narechania A."/>
            <person name="Kim E."/>
        </authorList>
    </citation>
    <scope>NUCLEOTIDE SEQUENCE [LARGE SCALE GENOMIC DNA]</scope>
    <source>
        <strain evidence="11 12">PLY_AMNH</strain>
    </source>
</reference>
<proteinExistence type="inferred from homology"/>
<evidence type="ECO:0000256" key="5">
    <source>
        <dbReference type="ARBA" id="ARBA00022640"/>
    </source>
</evidence>
<evidence type="ECO:0000256" key="4">
    <source>
        <dbReference type="ARBA" id="ARBA00022528"/>
    </source>
</evidence>
<evidence type="ECO:0000256" key="10">
    <source>
        <dbReference type="SAM" id="MobiDB-lite"/>
    </source>
</evidence>
<keyword evidence="5" id="KW-0934">Plastid</keyword>
<keyword evidence="8" id="KW-1133">Transmembrane helix</keyword>
<evidence type="ECO:0000256" key="2">
    <source>
        <dbReference type="ARBA" id="ARBA00004229"/>
    </source>
</evidence>
<gene>
    <name evidence="11" type="ORF">CYMTET_42702</name>
</gene>
<sequence>MSAHSFVQSRITLRSSQQLQQTNKGGSRLVGGKQRLGLNSKSKNQVLCVLNSSRRSETVGSRQLSSPPRTQWSSTSNISEECPTAGARLSAVHASGSSESIPSESLLTERGDGSGPGGSGGSGGSGGGDDDESAGGGFPIPAEIAALLSTSGRTPESLPPLLASALASGALSADILKKYLLLEKAFLSKFFLRFNGFLERLLADPLFMTKVGIEVGVGICTKTAAELERRRGKFWQEFDFVVADVIMALIADFMLVWLPAPTIALRPCKVTGLQKFMCQLPDNAFQKVLLKGEHFSIAQRAAAVGVNGSKLLGVGLFSSFVGTGLTNGIRMIKKSVSGAAAEQTKEADSNEPPLLQTSLAYGSYMATSSNLRYQLMAGVFEQRMLEPLLHGNNALLSLSSFVLRTGNTFLGSLLWVDYARWIGVQPKDD</sequence>
<dbReference type="AlphaFoldDB" id="A0AAE0C3P0"/>
<keyword evidence="9" id="KW-0472">Membrane</keyword>
<evidence type="ECO:0000256" key="6">
    <source>
        <dbReference type="ARBA" id="ARBA00022692"/>
    </source>
</evidence>
<evidence type="ECO:0000313" key="11">
    <source>
        <dbReference type="EMBL" id="KAK3247811.1"/>
    </source>
</evidence>
<protein>
    <submittedName>
        <fullName evidence="11">Uncharacterized protein</fullName>
    </submittedName>
</protein>
<evidence type="ECO:0000256" key="8">
    <source>
        <dbReference type="ARBA" id="ARBA00022989"/>
    </source>
</evidence>
<dbReference type="Proteomes" id="UP001190700">
    <property type="component" value="Unassembled WGS sequence"/>
</dbReference>
<evidence type="ECO:0000256" key="9">
    <source>
        <dbReference type="ARBA" id="ARBA00023136"/>
    </source>
</evidence>
<evidence type="ECO:0000256" key="7">
    <source>
        <dbReference type="ARBA" id="ARBA00022946"/>
    </source>
</evidence>
<dbReference type="PANTHER" id="PTHR31620">
    <property type="entry name" value="PROTEIN RETICULATA-RELATED 2, CHLOROPLASTIC-RELATED"/>
    <property type="match status" value="1"/>
</dbReference>
<dbReference type="InterPro" id="IPR021825">
    <property type="entry name" value="RETICULATA-related"/>
</dbReference>
<accession>A0AAE0C3P0</accession>
<feature type="region of interest" description="Disordered" evidence="10">
    <location>
        <begin position="17"/>
        <end position="36"/>
    </location>
</feature>
<comment type="caution">
    <text evidence="11">The sequence shown here is derived from an EMBL/GenBank/DDBJ whole genome shotgun (WGS) entry which is preliminary data.</text>
</comment>
<evidence type="ECO:0000256" key="3">
    <source>
        <dbReference type="ARBA" id="ARBA00010793"/>
    </source>
</evidence>
<feature type="compositionally biased region" description="Polar residues" evidence="10">
    <location>
        <begin position="50"/>
        <end position="79"/>
    </location>
</feature>